<dbReference type="EMBL" id="HBFG01000613">
    <property type="protein sequence ID" value="CAD8728899.1"/>
    <property type="molecule type" value="Transcribed_RNA"/>
</dbReference>
<dbReference type="Gene3D" id="3.60.10.10">
    <property type="entry name" value="Endonuclease/exonuclease/phosphatase"/>
    <property type="match status" value="1"/>
</dbReference>
<name>A0A7S0T8Q4_9STRA</name>
<protein>
    <recommendedName>
        <fullName evidence="2">Endonuclease/exonuclease/phosphatase domain-containing protein</fullName>
    </recommendedName>
</protein>
<proteinExistence type="predicted"/>
<organism evidence="1">
    <name type="scientific">Pseudo-nitzschia delicatissima</name>
    <dbReference type="NCBI Taxonomy" id="44447"/>
    <lineage>
        <taxon>Eukaryota</taxon>
        <taxon>Sar</taxon>
        <taxon>Stramenopiles</taxon>
        <taxon>Ochrophyta</taxon>
        <taxon>Bacillariophyta</taxon>
        <taxon>Bacillariophyceae</taxon>
        <taxon>Bacillariophycidae</taxon>
        <taxon>Bacillariales</taxon>
        <taxon>Bacillariaceae</taxon>
        <taxon>Pseudo-nitzschia</taxon>
    </lineage>
</organism>
<evidence type="ECO:0000313" key="1">
    <source>
        <dbReference type="EMBL" id="CAD8728899.1"/>
    </source>
</evidence>
<dbReference type="AlphaFoldDB" id="A0A7S0T8Q4"/>
<dbReference type="SUPFAM" id="SSF56219">
    <property type="entry name" value="DNase I-like"/>
    <property type="match status" value="1"/>
</dbReference>
<sequence length="408" mass="46584">MVKILSWNTLESGEGGAWSDGWGCPLEIERRSTLIDSIIAQDGSVYEDAKREAEHWLTQDRYKRMRKTLLDEMQKEPVDFLLFQECTVGDFWDEPSEWSNEDSDKEFFEMFDSLYEKVPCQATDDIITEETVQQVYVRRNSGWKTVFSVPLQSKAFVGGCLAEFQQTCSDSDPECPSLTLVNVHGKSRNMRDPELLRESISNLWEEIGSNLDSNDDDAWKSRIVLCGDWNTHLTDLIEPFSSVNSDGGLEPIVGMLDNATATTDYPFFSTNNEDGFLAQYDGCLFFGAPSVAKMPSYLELEETSWNMTGFMPKGRDGKLSEWYPVYNNFTYIVESNREGVYLNGVFLPGTKDSQGLSDHLRIYTKININKSEESNDVGLQLPSEVYQRRPYREYVESDNDSGSRRLRG</sequence>
<gene>
    <name evidence="1" type="ORF">PDEL0327_LOCUS464</name>
</gene>
<accession>A0A7S0T8Q4</accession>
<evidence type="ECO:0008006" key="2">
    <source>
        <dbReference type="Google" id="ProtNLM"/>
    </source>
</evidence>
<dbReference type="InterPro" id="IPR036691">
    <property type="entry name" value="Endo/exonu/phosph_ase_sf"/>
</dbReference>
<reference evidence="1" key="1">
    <citation type="submission" date="2021-01" db="EMBL/GenBank/DDBJ databases">
        <authorList>
            <person name="Corre E."/>
            <person name="Pelletier E."/>
            <person name="Niang G."/>
            <person name="Scheremetjew M."/>
            <person name="Finn R."/>
            <person name="Kale V."/>
            <person name="Holt S."/>
            <person name="Cochrane G."/>
            <person name="Meng A."/>
            <person name="Brown T."/>
            <person name="Cohen L."/>
        </authorList>
    </citation>
    <scope>NUCLEOTIDE SEQUENCE</scope>
    <source>
        <strain evidence="1">B596</strain>
    </source>
</reference>